<dbReference type="Proteomes" id="UP000554482">
    <property type="component" value="Unassembled WGS sequence"/>
</dbReference>
<comment type="caution">
    <text evidence="1">The sequence shown here is derived from an EMBL/GenBank/DDBJ whole genome shotgun (WGS) entry which is preliminary data.</text>
</comment>
<evidence type="ECO:0000313" key="1">
    <source>
        <dbReference type="EMBL" id="KAF5205465.1"/>
    </source>
</evidence>
<dbReference type="EMBL" id="JABWDY010004026">
    <property type="protein sequence ID" value="KAF5205465.1"/>
    <property type="molecule type" value="Genomic_DNA"/>
</dbReference>
<dbReference type="AlphaFoldDB" id="A0A7J6X9J5"/>
<evidence type="ECO:0000313" key="2">
    <source>
        <dbReference type="Proteomes" id="UP000554482"/>
    </source>
</evidence>
<organism evidence="1 2">
    <name type="scientific">Thalictrum thalictroides</name>
    <name type="common">Rue-anemone</name>
    <name type="synonym">Anemone thalictroides</name>
    <dbReference type="NCBI Taxonomy" id="46969"/>
    <lineage>
        <taxon>Eukaryota</taxon>
        <taxon>Viridiplantae</taxon>
        <taxon>Streptophyta</taxon>
        <taxon>Embryophyta</taxon>
        <taxon>Tracheophyta</taxon>
        <taxon>Spermatophyta</taxon>
        <taxon>Magnoliopsida</taxon>
        <taxon>Ranunculales</taxon>
        <taxon>Ranunculaceae</taxon>
        <taxon>Thalictroideae</taxon>
        <taxon>Thalictrum</taxon>
    </lineage>
</organism>
<keyword evidence="2" id="KW-1185">Reference proteome</keyword>
<protein>
    <submittedName>
        <fullName evidence="1">Uncharacterized protein</fullName>
    </submittedName>
</protein>
<reference evidence="1 2" key="1">
    <citation type="submission" date="2020-06" db="EMBL/GenBank/DDBJ databases">
        <title>Transcriptomic and genomic resources for Thalictrum thalictroides and T. hernandezii: Facilitating candidate gene discovery in an emerging model plant lineage.</title>
        <authorList>
            <person name="Arias T."/>
            <person name="Riano-Pachon D.M."/>
            <person name="Di Stilio V.S."/>
        </authorList>
    </citation>
    <scope>NUCLEOTIDE SEQUENCE [LARGE SCALE GENOMIC DNA]</scope>
    <source>
        <strain evidence="2">cv. WT478/WT964</strain>
        <tissue evidence="1">Leaves</tissue>
    </source>
</reference>
<gene>
    <name evidence="1" type="ORF">FRX31_004948</name>
</gene>
<proteinExistence type="predicted"/>
<feature type="non-terminal residue" evidence="1">
    <location>
        <position position="66"/>
    </location>
</feature>
<sequence>MTQARKEGLGVILRSYNVYEALRDWSKKGNNGLGGRVWELLPYAVIWVLWTTRNDFIFKEKAFNIE</sequence>
<name>A0A7J6X9J5_THATH</name>
<accession>A0A7J6X9J5</accession>